<evidence type="ECO:0000256" key="4">
    <source>
        <dbReference type="ARBA" id="ARBA00022898"/>
    </source>
</evidence>
<dbReference type="InterPro" id="IPR015421">
    <property type="entry name" value="PyrdxlP-dep_Trfase_major"/>
</dbReference>
<protein>
    <recommendedName>
        <fullName evidence="5">Aminotransferase class I/classII large domain-containing protein</fullName>
    </recommendedName>
</protein>
<proteinExistence type="inferred from homology"/>
<dbReference type="Gene3D" id="3.40.640.10">
    <property type="entry name" value="Type I PLP-dependent aspartate aminotransferase-like (Major domain)"/>
    <property type="match status" value="1"/>
</dbReference>
<keyword evidence="3" id="KW-0808">Transferase</keyword>
<dbReference type="Proteomes" id="UP001472677">
    <property type="component" value="Unassembled WGS sequence"/>
</dbReference>
<dbReference type="Pfam" id="PF00155">
    <property type="entry name" value="Aminotran_1_2"/>
    <property type="match status" value="1"/>
</dbReference>
<feature type="domain" description="Aminotransferase class I/classII large" evidence="5">
    <location>
        <begin position="1"/>
        <end position="98"/>
    </location>
</feature>
<dbReference type="InterPro" id="IPR004839">
    <property type="entry name" value="Aminotransferase_I/II_large"/>
</dbReference>
<dbReference type="PANTHER" id="PTHR13693">
    <property type="entry name" value="CLASS II AMINOTRANSFERASE/8-AMINO-7-OXONONANOATE SYNTHASE"/>
    <property type="match status" value="1"/>
</dbReference>
<reference evidence="6 7" key="1">
    <citation type="journal article" date="2024" name="G3 (Bethesda)">
        <title>Genome assembly of Hibiscus sabdariffa L. provides insights into metabolisms of medicinal natural products.</title>
        <authorList>
            <person name="Kim T."/>
        </authorList>
    </citation>
    <scope>NUCLEOTIDE SEQUENCE [LARGE SCALE GENOMIC DNA]</scope>
    <source>
        <strain evidence="6">TK-2024</strain>
        <tissue evidence="6">Old leaves</tissue>
    </source>
</reference>
<evidence type="ECO:0000256" key="3">
    <source>
        <dbReference type="ARBA" id="ARBA00022679"/>
    </source>
</evidence>
<name>A0ABR2DFR8_9ROSI</name>
<accession>A0ABR2DFR8</accession>
<comment type="caution">
    <text evidence="6">The sequence shown here is derived from an EMBL/GenBank/DDBJ whole genome shotgun (WGS) entry which is preliminary data.</text>
</comment>
<evidence type="ECO:0000259" key="5">
    <source>
        <dbReference type="Pfam" id="PF00155"/>
    </source>
</evidence>
<evidence type="ECO:0000256" key="1">
    <source>
        <dbReference type="ARBA" id="ARBA00001933"/>
    </source>
</evidence>
<evidence type="ECO:0000313" key="6">
    <source>
        <dbReference type="EMBL" id="KAK8537775.1"/>
    </source>
</evidence>
<organism evidence="6 7">
    <name type="scientific">Hibiscus sabdariffa</name>
    <name type="common">roselle</name>
    <dbReference type="NCBI Taxonomy" id="183260"/>
    <lineage>
        <taxon>Eukaryota</taxon>
        <taxon>Viridiplantae</taxon>
        <taxon>Streptophyta</taxon>
        <taxon>Embryophyta</taxon>
        <taxon>Tracheophyta</taxon>
        <taxon>Spermatophyta</taxon>
        <taxon>Magnoliopsida</taxon>
        <taxon>eudicotyledons</taxon>
        <taxon>Gunneridae</taxon>
        <taxon>Pentapetalae</taxon>
        <taxon>rosids</taxon>
        <taxon>malvids</taxon>
        <taxon>Malvales</taxon>
        <taxon>Malvaceae</taxon>
        <taxon>Malvoideae</taxon>
        <taxon>Hibiscus</taxon>
    </lineage>
</organism>
<evidence type="ECO:0000256" key="2">
    <source>
        <dbReference type="ARBA" id="ARBA00010008"/>
    </source>
</evidence>
<dbReference type="InterPro" id="IPR050087">
    <property type="entry name" value="AON_synthase_class-II"/>
</dbReference>
<evidence type="ECO:0000313" key="7">
    <source>
        <dbReference type="Proteomes" id="UP001472677"/>
    </source>
</evidence>
<keyword evidence="4" id="KW-0663">Pyridoxal phosphate</keyword>
<dbReference type="SUPFAM" id="SSF53383">
    <property type="entry name" value="PLP-dependent transferases"/>
    <property type="match status" value="1"/>
</dbReference>
<comment type="cofactor">
    <cofactor evidence="1">
        <name>pyridoxal 5'-phosphate</name>
        <dbReference type="ChEBI" id="CHEBI:597326"/>
    </cofactor>
</comment>
<dbReference type="InterPro" id="IPR015424">
    <property type="entry name" value="PyrdxlP-dep_Trfase"/>
</dbReference>
<dbReference type="EMBL" id="JBBPBM010000028">
    <property type="protein sequence ID" value="KAK8537775.1"/>
    <property type="molecule type" value="Genomic_DNA"/>
</dbReference>
<dbReference type="PANTHER" id="PTHR13693:SF77">
    <property type="entry name" value="8-AMINO-7-OXONONANOATE SYNTHASE"/>
    <property type="match status" value="1"/>
</dbReference>
<sequence length="174" mass="19050">MDGDIAPMGELAHLRQKHGFLWVLDDAHGTFAWGKNGGGLAEEFNCEYDVDLCVGTLSKAASSLGGFVACSKIWKQWIQSRGRSFFFSTIAPIPLVAASYVSICHLLREFLQAGFYCVAVGPPAVPPKTARIRLTLTAVQTTEDIKRLAALISKYVKFQVPSYIDSSNYTSARL</sequence>
<comment type="similarity">
    <text evidence="2">Belongs to the class-II pyridoxal-phosphate-dependent aminotransferase family. BioF subfamily.</text>
</comment>
<gene>
    <name evidence="6" type="ORF">V6N12_043923</name>
</gene>
<keyword evidence="7" id="KW-1185">Reference proteome</keyword>